<evidence type="ECO:0000256" key="3">
    <source>
        <dbReference type="ARBA" id="ARBA00018403"/>
    </source>
</evidence>
<dbReference type="PROSITE" id="PS00251">
    <property type="entry name" value="THD_1"/>
    <property type="match status" value="1"/>
</dbReference>
<evidence type="ECO:0000313" key="13">
    <source>
        <dbReference type="Ensembl" id="ENSLLEP00000015569.1"/>
    </source>
</evidence>
<accession>A0A8C5MKC3</accession>
<evidence type="ECO:0000256" key="8">
    <source>
        <dbReference type="ARBA" id="ARBA00033263"/>
    </source>
</evidence>
<evidence type="ECO:0000256" key="10">
    <source>
        <dbReference type="ARBA" id="ARBA00046860"/>
    </source>
</evidence>
<feature type="transmembrane region" description="Helical" evidence="11">
    <location>
        <begin position="24"/>
        <end position="48"/>
    </location>
</feature>
<evidence type="ECO:0000256" key="2">
    <source>
        <dbReference type="ARBA" id="ARBA00008670"/>
    </source>
</evidence>
<dbReference type="GO" id="GO:0005125">
    <property type="term" value="F:cytokine activity"/>
    <property type="evidence" value="ECO:0007669"/>
    <property type="project" value="UniProtKB-KW"/>
</dbReference>
<evidence type="ECO:0000256" key="5">
    <source>
        <dbReference type="ARBA" id="ARBA00022729"/>
    </source>
</evidence>
<keyword evidence="5" id="KW-0732">Signal</keyword>
<keyword evidence="14" id="KW-1185">Reference proteome</keyword>
<keyword evidence="4" id="KW-0202">Cytokine</keyword>
<dbReference type="InterPro" id="IPR021184">
    <property type="entry name" value="TNF_CS"/>
</dbReference>
<dbReference type="GO" id="GO:0005615">
    <property type="term" value="C:extracellular space"/>
    <property type="evidence" value="ECO:0007669"/>
    <property type="project" value="UniProtKB-KW"/>
</dbReference>
<evidence type="ECO:0000256" key="9">
    <source>
        <dbReference type="ARBA" id="ARBA00046146"/>
    </source>
</evidence>
<dbReference type="GO" id="GO:0043123">
    <property type="term" value="P:positive regulation of canonical NF-kappaB signal transduction"/>
    <property type="evidence" value="ECO:0007669"/>
    <property type="project" value="TreeGrafter"/>
</dbReference>
<comment type="subunit">
    <text evidence="10">Homotrimer, and heterotrimer of either two LTB and one LTA subunits or (less prevalent) two LTA and one LTB subunits. Interacts with TNFRSF14.</text>
</comment>
<feature type="domain" description="THD" evidence="12">
    <location>
        <begin position="89"/>
        <end position="228"/>
    </location>
</feature>
<proteinExistence type="inferred from homology"/>
<reference evidence="13" key="1">
    <citation type="submission" date="2025-08" db="UniProtKB">
        <authorList>
            <consortium name="Ensembl"/>
        </authorList>
    </citation>
    <scope>IDENTIFICATION</scope>
</reference>
<dbReference type="OrthoDB" id="5983780at2759"/>
<dbReference type="SUPFAM" id="SSF49842">
    <property type="entry name" value="TNF-like"/>
    <property type="match status" value="1"/>
</dbReference>
<dbReference type="Proteomes" id="UP000694569">
    <property type="component" value="Unplaced"/>
</dbReference>
<dbReference type="PRINTS" id="PR01234">
    <property type="entry name" value="TNECROSISFCT"/>
</dbReference>
<dbReference type="Gene3D" id="2.60.120.40">
    <property type="match status" value="1"/>
</dbReference>
<evidence type="ECO:0000256" key="7">
    <source>
        <dbReference type="ARBA" id="ARBA00033253"/>
    </source>
</evidence>
<evidence type="ECO:0000259" key="12">
    <source>
        <dbReference type="PROSITE" id="PS50049"/>
    </source>
</evidence>
<dbReference type="InterPro" id="IPR008983">
    <property type="entry name" value="Tumour_necrosis_fac-like_dom"/>
</dbReference>
<evidence type="ECO:0000313" key="14">
    <source>
        <dbReference type="Proteomes" id="UP000694569"/>
    </source>
</evidence>
<gene>
    <name evidence="13" type="primary">TNF</name>
</gene>
<keyword evidence="11" id="KW-0812">Transmembrane</keyword>
<dbReference type="AlphaFoldDB" id="A0A8C5MKC3"/>
<dbReference type="GO" id="GO:2001238">
    <property type="term" value="P:positive regulation of extrinsic apoptotic signaling pathway"/>
    <property type="evidence" value="ECO:0007669"/>
    <property type="project" value="TreeGrafter"/>
</dbReference>
<dbReference type="PROSITE" id="PS50049">
    <property type="entry name" value="THD_2"/>
    <property type="match status" value="1"/>
</dbReference>
<comment type="subcellular location">
    <subcellularLocation>
        <location evidence="1">Membrane</location>
    </subcellularLocation>
</comment>
<evidence type="ECO:0000256" key="6">
    <source>
        <dbReference type="ARBA" id="ARBA00023136"/>
    </source>
</evidence>
<protein>
    <recommendedName>
        <fullName evidence="3">Lymphotoxin-alpha</fullName>
    </recommendedName>
    <alternativeName>
        <fullName evidence="7">TNF-beta</fullName>
    </alternativeName>
    <alternativeName>
        <fullName evidence="8">Tumor necrosis factor ligand superfamily member 1</fullName>
    </alternativeName>
</protein>
<sequence length="228" mass="25499">MNNVESCMENGQLVVRQAKPKHQYCHWLGICAITLLVATTVFFALLHFEIIPGAANKEEFEAPEFSHFKTVLDSMPPVSRALASKERKLAAHLTGMRNGNEIRWQGESLNSLLEDGMKLKNNALVIPRDGLYFVYTQVVYTGSTCINTNTMQLTHTVRRHSVSTDDQSPILTSTKTACEVHSKSTWFQPMYQGGLFHLEKGDVLSTTTTNVNHLDTTNGKSYFGILAF</sequence>
<dbReference type="GO" id="GO:0016020">
    <property type="term" value="C:membrane"/>
    <property type="evidence" value="ECO:0007669"/>
    <property type="project" value="UniProtKB-SubCell"/>
</dbReference>
<evidence type="ECO:0000256" key="11">
    <source>
        <dbReference type="SAM" id="Phobius"/>
    </source>
</evidence>
<dbReference type="InterPro" id="IPR006053">
    <property type="entry name" value="TNF"/>
</dbReference>
<dbReference type="PANTHER" id="PTHR11471:SF58">
    <property type="entry name" value="TUMOR NECROSIS FACTOR"/>
    <property type="match status" value="1"/>
</dbReference>
<dbReference type="CDD" id="cd00184">
    <property type="entry name" value="TNF"/>
    <property type="match status" value="1"/>
</dbReference>
<keyword evidence="11" id="KW-1133">Transmembrane helix</keyword>
<evidence type="ECO:0000256" key="4">
    <source>
        <dbReference type="ARBA" id="ARBA00022514"/>
    </source>
</evidence>
<comment type="similarity">
    <text evidence="2">Belongs to the tumor necrosis factor family.</text>
</comment>
<dbReference type="InterPro" id="IPR002960">
    <property type="entry name" value="TNF_beta"/>
</dbReference>
<name>A0A8C5MKC3_9ANUR</name>
<evidence type="ECO:0000256" key="1">
    <source>
        <dbReference type="ARBA" id="ARBA00004370"/>
    </source>
</evidence>
<comment type="function">
    <text evidence="9">Cytokine that in its homotrimeric form binds to TNFRSF1A/TNFR1, TNFRSF1B/TNFBR and TNFRSF14/HVEM. In its heterotrimeric form with LTB binds to TNFRSF3/LTBR. Lymphotoxin is produced by lymphocytes and is cytotoxic for a wide range of tumor cells in vitro and in vivo.</text>
</comment>
<dbReference type="GO" id="GO:0005164">
    <property type="term" value="F:tumor necrosis factor receptor binding"/>
    <property type="evidence" value="ECO:0007669"/>
    <property type="project" value="InterPro"/>
</dbReference>
<reference evidence="13" key="2">
    <citation type="submission" date="2025-09" db="UniProtKB">
        <authorList>
            <consortium name="Ensembl"/>
        </authorList>
    </citation>
    <scope>IDENTIFICATION</scope>
</reference>
<dbReference type="Ensembl" id="ENSLLET00000016164.1">
    <property type="protein sequence ID" value="ENSLLEP00000015569.1"/>
    <property type="gene ID" value="ENSLLEG00000009912.1"/>
</dbReference>
<dbReference type="SMART" id="SM00207">
    <property type="entry name" value="TNF"/>
    <property type="match status" value="1"/>
</dbReference>
<dbReference type="Pfam" id="PF00229">
    <property type="entry name" value="TNF"/>
    <property type="match status" value="1"/>
</dbReference>
<dbReference type="InterPro" id="IPR006052">
    <property type="entry name" value="TNF_dom"/>
</dbReference>
<dbReference type="GO" id="GO:0006955">
    <property type="term" value="P:immune response"/>
    <property type="evidence" value="ECO:0007669"/>
    <property type="project" value="InterPro"/>
</dbReference>
<keyword evidence="6 11" id="KW-0472">Membrane</keyword>
<dbReference type="PANTHER" id="PTHR11471">
    <property type="entry name" value="TUMOR NECROSIS FACTOR FAMILY MEMBER"/>
    <property type="match status" value="1"/>
</dbReference>
<dbReference type="PRINTS" id="PR01236">
    <property type="entry name" value="TNFBETA"/>
</dbReference>
<organism evidence="13 14">
    <name type="scientific">Leptobrachium leishanense</name>
    <name type="common">Leishan spiny toad</name>
    <dbReference type="NCBI Taxonomy" id="445787"/>
    <lineage>
        <taxon>Eukaryota</taxon>
        <taxon>Metazoa</taxon>
        <taxon>Chordata</taxon>
        <taxon>Craniata</taxon>
        <taxon>Vertebrata</taxon>
        <taxon>Euteleostomi</taxon>
        <taxon>Amphibia</taxon>
        <taxon>Batrachia</taxon>
        <taxon>Anura</taxon>
        <taxon>Pelobatoidea</taxon>
        <taxon>Megophryidae</taxon>
        <taxon>Leptobrachium</taxon>
    </lineage>
</organism>
<dbReference type="GeneTree" id="ENSGT01060000248544"/>